<proteinExistence type="predicted"/>
<keyword evidence="3" id="KW-1185">Reference proteome</keyword>
<feature type="region of interest" description="Disordered" evidence="1">
    <location>
        <begin position="34"/>
        <end position="69"/>
    </location>
</feature>
<evidence type="ECO:0000313" key="3">
    <source>
        <dbReference type="Proteomes" id="UP000317663"/>
    </source>
</evidence>
<organism evidence="2 3">
    <name type="scientific">Ewingella americana</name>
    <dbReference type="NCBI Taxonomy" id="41202"/>
    <lineage>
        <taxon>Bacteria</taxon>
        <taxon>Pseudomonadati</taxon>
        <taxon>Pseudomonadota</taxon>
        <taxon>Gammaproteobacteria</taxon>
        <taxon>Enterobacterales</taxon>
        <taxon>Yersiniaceae</taxon>
        <taxon>Ewingella</taxon>
    </lineage>
</organism>
<gene>
    <name evidence="2" type="ORF">EAH77_24500</name>
</gene>
<dbReference type="EMBL" id="RCZD01000023">
    <property type="protein sequence ID" value="TPG53309.1"/>
    <property type="molecule type" value="Genomic_DNA"/>
</dbReference>
<dbReference type="Proteomes" id="UP000317663">
    <property type="component" value="Unassembled WGS sequence"/>
</dbReference>
<dbReference type="AlphaFoldDB" id="A0A502FV89"/>
<evidence type="ECO:0000313" key="2">
    <source>
        <dbReference type="EMBL" id="TPG53309.1"/>
    </source>
</evidence>
<sequence>MYVIHPIQAALSKKRTVSKLFEIKGCHCLRTPYNAPPLTGNNDSSNENQVAQSGSLNPVKTPRLVREKG</sequence>
<accession>A0A502FV89</accession>
<name>A0A502FV89_9GAMM</name>
<comment type="caution">
    <text evidence="2">The sequence shown here is derived from an EMBL/GenBank/DDBJ whole genome shotgun (WGS) entry which is preliminary data.</text>
</comment>
<reference evidence="2 3" key="1">
    <citation type="journal article" date="2019" name="Environ. Microbiol.">
        <title>Species interactions and distinct microbial communities in high Arctic permafrost affected cryosols are associated with the CH4 and CO2 gas fluxes.</title>
        <authorList>
            <person name="Altshuler I."/>
            <person name="Hamel J."/>
            <person name="Turney S."/>
            <person name="Magnuson E."/>
            <person name="Levesque R."/>
            <person name="Greer C."/>
            <person name="Whyte L.G."/>
        </authorList>
    </citation>
    <scope>NUCLEOTIDE SEQUENCE [LARGE SCALE GENOMIC DNA]</scope>
    <source>
        <strain evidence="2 3">E4</strain>
    </source>
</reference>
<evidence type="ECO:0000256" key="1">
    <source>
        <dbReference type="SAM" id="MobiDB-lite"/>
    </source>
</evidence>
<protein>
    <submittedName>
        <fullName evidence="2">Uncharacterized protein</fullName>
    </submittedName>
</protein>
<dbReference type="OrthoDB" id="6615232at2"/>
<feature type="compositionally biased region" description="Polar residues" evidence="1">
    <location>
        <begin position="39"/>
        <end position="58"/>
    </location>
</feature>